<feature type="region of interest" description="Disordered" evidence="12">
    <location>
        <begin position="313"/>
        <end position="336"/>
    </location>
</feature>
<reference evidence="14" key="1">
    <citation type="submission" date="2023-09" db="UniProtKB">
        <authorList>
            <consortium name="Ensembl"/>
        </authorList>
    </citation>
    <scope>IDENTIFICATION</scope>
</reference>
<evidence type="ECO:0000256" key="10">
    <source>
        <dbReference type="ARBA" id="ARBA00023242"/>
    </source>
</evidence>
<dbReference type="STRING" id="303518.ENSPNYP00000000872"/>
<evidence type="ECO:0000256" key="2">
    <source>
        <dbReference type="ARBA" id="ARBA00006991"/>
    </source>
</evidence>
<dbReference type="SUPFAM" id="SSF57667">
    <property type="entry name" value="beta-beta-alpha zinc fingers"/>
    <property type="match status" value="3"/>
</dbReference>
<evidence type="ECO:0000313" key="14">
    <source>
        <dbReference type="Ensembl" id="ENSPNYP00000000872.1"/>
    </source>
</evidence>
<comment type="similarity">
    <text evidence="2">Belongs to the krueppel C2H2-type zinc-finger protein family.</text>
</comment>
<name>A0A3B4ER49_9CICH</name>
<accession>A0A3B4ER49</accession>
<dbReference type="FunFam" id="3.30.160.60:FF:000912">
    <property type="entry name" value="Zinc finger protein 660"/>
    <property type="match status" value="1"/>
</dbReference>
<keyword evidence="6" id="KW-0862">Zinc</keyword>
<dbReference type="GO" id="GO:0008270">
    <property type="term" value="F:zinc ion binding"/>
    <property type="evidence" value="ECO:0007669"/>
    <property type="project" value="UniProtKB-KW"/>
</dbReference>
<evidence type="ECO:0000256" key="6">
    <source>
        <dbReference type="ARBA" id="ARBA00022833"/>
    </source>
</evidence>
<dbReference type="InterPro" id="IPR013087">
    <property type="entry name" value="Znf_C2H2_type"/>
</dbReference>
<sequence length="423" mass="47499">MSLCGSIEFQPKCFSVSRSLASSITTQSRALPPVPLLLRLQMFSESSNLREQLGWNILRERVRFGLSVSIIGTVSICPICVSVLPSDVRKVIVGEEEQQQWSPLLDSEHTHIKEEQEEAWSSQDADQLRRPQEACVTILTFSPVKNEEDAEEKPESLQLHRHQTGMKKEARNSDPESHSEPGTDKASDSSETEVSDGDWEQNKEPQSGQKCRKNHNFTIIDINCNIERSFSCSECGQRFGRKPHLKAHMRIHTGEKPFSCSFCGKTFSQKGNSISHMRLHTGEKPFSCSICKKSFRYSGDVSRHMKIHTGLKKGRSKVNTSLQPGSDVKEPGESLPHLNSLRSDAISLSEIRSTDKEAFSCSECGRTFCRRDHLISHMRTHTGEKPFSCSVCEKRFSCSGNILAHMRIHTGEKPVILVPSVSK</sequence>
<feature type="domain" description="C2H2-type" evidence="13">
    <location>
        <begin position="230"/>
        <end position="257"/>
    </location>
</feature>
<dbReference type="SMART" id="SM00355">
    <property type="entry name" value="ZnF_C2H2"/>
    <property type="match status" value="5"/>
</dbReference>
<evidence type="ECO:0000256" key="3">
    <source>
        <dbReference type="ARBA" id="ARBA00022723"/>
    </source>
</evidence>
<keyword evidence="8" id="KW-0238">DNA-binding</keyword>
<protein>
    <recommendedName>
        <fullName evidence="13">C2H2-type domain-containing protein</fullName>
    </recommendedName>
</protein>
<dbReference type="FunFam" id="3.30.160.60:FF:000478">
    <property type="entry name" value="Zinc finger protein 133"/>
    <property type="match status" value="2"/>
</dbReference>
<dbReference type="Gene3D" id="3.30.160.60">
    <property type="entry name" value="Classic Zinc Finger"/>
    <property type="match status" value="5"/>
</dbReference>
<evidence type="ECO:0000256" key="4">
    <source>
        <dbReference type="ARBA" id="ARBA00022737"/>
    </source>
</evidence>
<dbReference type="GO" id="GO:0001227">
    <property type="term" value="F:DNA-binding transcription repressor activity, RNA polymerase II-specific"/>
    <property type="evidence" value="ECO:0007669"/>
    <property type="project" value="TreeGrafter"/>
</dbReference>
<evidence type="ECO:0000256" key="12">
    <source>
        <dbReference type="SAM" id="MobiDB-lite"/>
    </source>
</evidence>
<dbReference type="Pfam" id="PF00096">
    <property type="entry name" value="zf-C2H2"/>
    <property type="match status" value="4"/>
</dbReference>
<dbReference type="FunFam" id="3.30.160.60:FF:001480">
    <property type="entry name" value="Si:cabz01071911.3"/>
    <property type="match status" value="1"/>
</dbReference>
<evidence type="ECO:0000256" key="11">
    <source>
        <dbReference type="PROSITE-ProRule" id="PRU00042"/>
    </source>
</evidence>
<evidence type="ECO:0000256" key="1">
    <source>
        <dbReference type="ARBA" id="ARBA00004123"/>
    </source>
</evidence>
<keyword evidence="10" id="KW-0539">Nucleus</keyword>
<organism evidence="14">
    <name type="scientific">Pundamilia nyererei</name>
    <dbReference type="NCBI Taxonomy" id="303518"/>
    <lineage>
        <taxon>Eukaryota</taxon>
        <taxon>Metazoa</taxon>
        <taxon>Chordata</taxon>
        <taxon>Craniata</taxon>
        <taxon>Vertebrata</taxon>
        <taxon>Euteleostomi</taxon>
        <taxon>Actinopterygii</taxon>
        <taxon>Neopterygii</taxon>
        <taxon>Teleostei</taxon>
        <taxon>Neoteleostei</taxon>
        <taxon>Acanthomorphata</taxon>
        <taxon>Ovalentaria</taxon>
        <taxon>Cichlomorphae</taxon>
        <taxon>Cichliformes</taxon>
        <taxon>Cichlidae</taxon>
        <taxon>African cichlids</taxon>
        <taxon>Pseudocrenilabrinae</taxon>
        <taxon>Haplochromini</taxon>
        <taxon>Pundamilia</taxon>
    </lineage>
</organism>
<dbReference type="GeneTree" id="ENSGT01150000286959"/>
<dbReference type="PROSITE" id="PS50157">
    <property type="entry name" value="ZINC_FINGER_C2H2_2"/>
    <property type="match status" value="5"/>
</dbReference>
<keyword evidence="5 11" id="KW-0863">Zinc-finger</keyword>
<proteinExistence type="inferred from homology"/>
<feature type="compositionally biased region" description="Basic and acidic residues" evidence="12">
    <location>
        <begin position="166"/>
        <end position="188"/>
    </location>
</feature>
<keyword evidence="4" id="KW-0677">Repeat</keyword>
<evidence type="ECO:0000256" key="9">
    <source>
        <dbReference type="ARBA" id="ARBA00023163"/>
    </source>
</evidence>
<dbReference type="PANTHER" id="PTHR24399:SF23">
    <property type="entry name" value="C2H2-TYPE DOMAIN-CONTAINING PROTEIN"/>
    <property type="match status" value="1"/>
</dbReference>
<keyword evidence="3" id="KW-0479">Metal-binding</keyword>
<dbReference type="PANTHER" id="PTHR24399">
    <property type="entry name" value="ZINC FINGER AND BTB DOMAIN-CONTAINING"/>
    <property type="match status" value="1"/>
</dbReference>
<feature type="compositionally biased region" description="Acidic residues" evidence="12">
    <location>
        <begin position="190"/>
        <end position="199"/>
    </location>
</feature>
<dbReference type="PROSITE" id="PS00028">
    <property type="entry name" value="ZINC_FINGER_C2H2_1"/>
    <property type="match status" value="5"/>
</dbReference>
<evidence type="ECO:0000256" key="5">
    <source>
        <dbReference type="ARBA" id="ARBA00022771"/>
    </source>
</evidence>
<dbReference type="InterPro" id="IPR036236">
    <property type="entry name" value="Znf_C2H2_sf"/>
</dbReference>
<feature type="domain" description="C2H2-type" evidence="13">
    <location>
        <begin position="387"/>
        <end position="414"/>
    </location>
</feature>
<feature type="domain" description="C2H2-type" evidence="13">
    <location>
        <begin position="359"/>
        <end position="386"/>
    </location>
</feature>
<dbReference type="FunFam" id="3.30.160.60:FF:000624">
    <property type="entry name" value="zinc finger protein 697"/>
    <property type="match status" value="1"/>
</dbReference>
<dbReference type="AlphaFoldDB" id="A0A3B4ER49"/>
<dbReference type="GO" id="GO:0005654">
    <property type="term" value="C:nucleoplasm"/>
    <property type="evidence" value="ECO:0007669"/>
    <property type="project" value="TreeGrafter"/>
</dbReference>
<evidence type="ECO:0000256" key="8">
    <source>
        <dbReference type="ARBA" id="ARBA00023125"/>
    </source>
</evidence>
<dbReference type="GO" id="GO:0000978">
    <property type="term" value="F:RNA polymerase II cis-regulatory region sequence-specific DNA binding"/>
    <property type="evidence" value="ECO:0007669"/>
    <property type="project" value="TreeGrafter"/>
</dbReference>
<keyword evidence="9" id="KW-0804">Transcription</keyword>
<keyword evidence="7" id="KW-0805">Transcription regulation</keyword>
<feature type="region of interest" description="Disordered" evidence="12">
    <location>
        <begin position="145"/>
        <end position="210"/>
    </location>
</feature>
<evidence type="ECO:0000256" key="7">
    <source>
        <dbReference type="ARBA" id="ARBA00023015"/>
    </source>
</evidence>
<feature type="domain" description="C2H2-type" evidence="13">
    <location>
        <begin position="286"/>
        <end position="313"/>
    </location>
</feature>
<dbReference type="Ensembl" id="ENSPNYT00000000890.1">
    <property type="protein sequence ID" value="ENSPNYP00000000872.1"/>
    <property type="gene ID" value="ENSPNYG00000000713.1"/>
</dbReference>
<dbReference type="GO" id="GO:0045595">
    <property type="term" value="P:regulation of cell differentiation"/>
    <property type="evidence" value="ECO:0007669"/>
    <property type="project" value="UniProtKB-ARBA"/>
</dbReference>
<feature type="domain" description="C2H2-type" evidence="13">
    <location>
        <begin position="258"/>
        <end position="285"/>
    </location>
</feature>
<evidence type="ECO:0000259" key="13">
    <source>
        <dbReference type="PROSITE" id="PS50157"/>
    </source>
</evidence>
<comment type="subcellular location">
    <subcellularLocation>
        <location evidence="1">Nucleus</location>
    </subcellularLocation>
</comment>